<dbReference type="Bgee" id="FBgn0039091">
    <property type="expression patterns" value="Expressed in adult class III enteroendocrine cell in adult midgut (Drosophila) and 12 other cell types or tissues"/>
</dbReference>
<sequence>MVNIVGVVFLCGLGLISAGRLNDEDVLSDLQRVSQLKGLALDFVGQVKDFDVEELSTLETRVPSQEDMLCLSDLTALTTGLQSGQYWALKMFDSWGSIPSGLLTGNMYDLGNFDECLNINHGVSLGRTIQGKYCFLSVSLAQALGVQSSIIGHFKTATCLPASCSATYMNTFMGMVTKQLLNVSIPSSVMSISESSCQTSESVPWDGLTIFMIVILSVMGSLVALFTLWDYCLGKNQDQLPTIVKVFSARVNSRALFRIVEVNSSPNVIDCLHGIRCLSLMWVVFCHQYVMAALASNINIFHAISWEETPYASFILHGFFSVDSFFVLGGLLVALIPLRMMDRTKGKLNVPLMYLHRLIRIVPLLAIAIVMYLKLMPIVADGPRFGSGYSGTVDCENGWYWTLLFVNNYTEEKCLGHTWYLSVDMQLFILSPIMLIALYKWGKKAAAGIFVLIVLLSGCLFATIMVNKYSLVLKNFSMDAQKDLYFATHTHATPWLTGFLFGYSLHLNRGKKFQLSKVVAWSGWILCLAMIFTSIFALYPYAKWTGPDLSTFAEASYYTLTRVGWCMALCWVIFACMNGYGGLANSFLSSPLWQPLSRLSYSVYMWHMFFQEINIRSMRTNSYFSNYTIMLNFWSTFGFAVLFAYVMHLVIEAPFGGLDYFLRPKQKTPPLVKQKSQIDDNGHNNLEELKVTTPTPAEN</sequence>
<dbReference type="KEGG" id="dme:Dmel_CG10182"/>
<dbReference type="eggNOG" id="KOG3700">
    <property type="taxonomic scope" value="Eukaryota"/>
</dbReference>
<feature type="transmembrane region" description="Helical" evidence="2">
    <location>
        <begin position="358"/>
        <end position="380"/>
    </location>
</feature>
<reference evidence="5" key="12">
    <citation type="journal article" date="2015" name="G3 (Bethesda)">
        <title>Gene Model Annotations for Drosophila melanogaster: The Rule-Benders.</title>
        <authorList>
            <consortium name="FlyBase Consortium"/>
            <person name="Crosby M.A."/>
            <person name="Gramates L.S."/>
            <person name="Dos Santos G."/>
            <person name="Matthews B.B."/>
            <person name="St Pierre S.E."/>
            <person name="Zhou P."/>
            <person name="Schroeder A.J."/>
            <person name="Falls K."/>
            <person name="Emmert D.B."/>
            <person name="Russo S.M."/>
            <person name="Gelbart W.M."/>
            <person name="null"/>
        </authorList>
    </citation>
    <scope>NUCLEOTIDE SEQUENCE</scope>
</reference>
<dbReference type="InterPro" id="IPR006621">
    <property type="entry name" value="Nose-resist-to-fluoxetine_N"/>
</dbReference>
<feature type="transmembrane region" description="Helical" evidence="2">
    <location>
        <begin position="208"/>
        <end position="229"/>
    </location>
</feature>
<feature type="compositionally biased region" description="Basic and acidic residues" evidence="1">
    <location>
        <begin position="676"/>
        <end position="690"/>
    </location>
</feature>
<dbReference type="AGR" id="FB:FBgn0039091"/>
<dbReference type="PANTHER" id="PTHR11161">
    <property type="entry name" value="O-ACYLTRANSFERASE"/>
    <property type="match status" value="1"/>
</dbReference>
<dbReference type="PaxDb" id="7227-FBpp0083876"/>
<feature type="signal peptide" evidence="3">
    <location>
        <begin position="1"/>
        <end position="18"/>
    </location>
</feature>
<reference evidence="5 8" key="5">
    <citation type="journal article" date="2002" name="Genome Biol.">
        <title>Heterochromatic sequences in a Drosophila whole-genome shotgun assembly.</title>
        <authorList>
            <person name="Hoskins R.A."/>
            <person name="Smith C.D."/>
            <person name="Carlson J.W."/>
            <person name="Carvalho A.B."/>
            <person name="Halpern A."/>
            <person name="Kaminker J.S."/>
            <person name="Kennedy C."/>
            <person name="Mungall C.J."/>
            <person name="Sullivan B.A."/>
            <person name="Sutton G.G."/>
            <person name="Yasuhara J.C."/>
            <person name="Wakimoto B.T."/>
            <person name="Myers E.W."/>
            <person name="Celniker S.E."/>
            <person name="Rubin G.M."/>
            <person name="Karpen G.H."/>
        </authorList>
    </citation>
    <scope>NUCLEOTIDE SEQUENCE [LARGE SCALE GENOMIC DNA]</scope>
    <source>
        <strain evidence="8">Berkeley</strain>
    </source>
</reference>
<dbReference type="InterPro" id="IPR002656">
    <property type="entry name" value="Acyl_transf_3_dom"/>
</dbReference>
<dbReference type="GeneID" id="42780"/>
<dbReference type="RefSeq" id="NP_651158.1">
    <property type="nucleotide sequence ID" value="NM_142901.2"/>
</dbReference>
<dbReference type="AlphaFoldDB" id="Q9VCK9"/>
<keyword evidence="5" id="KW-0808">Transferase</keyword>
<evidence type="ECO:0000256" key="3">
    <source>
        <dbReference type="SAM" id="SignalP"/>
    </source>
</evidence>
<keyword evidence="8" id="KW-1185">Reference proteome</keyword>
<dbReference type="InterPro" id="IPR052728">
    <property type="entry name" value="O2_lipid_transport_reg"/>
</dbReference>
<reference evidence="5 8" key="8">
    <citation type="journal article" date="2007" name="Science">
        <title>The Release 5.1 annotation of Drosophila melanogaster heterochromatin.</title>
        <authorList>
            <person name="Smith C.D."/>
            <person name="Shu S."/>
            <person name="Mungall C.J."/>
            <person name="Karpen G.H."/>
        </authorList>
    </citation>
    <scope>NUCLEOTIDE SEQUENCE [LARGE SCALE GENOMIC DNA]</scope>
    <source>
        <strain evidence="8">Berkeley</strain>
    </source>
</reference>
<keyword evidence="2" id="KW-0472">Membrane</keyword>
<evidence type="ECO:0000313" key="8">
    <source>
        <dbReference type="Proteomes" id="UP000000803"/>
    </source>
</evidence>
<organism evidence="5 8">
    <name type="scientific">Drosophila melanogaster</name>
    <name type="common">Fruit fly</name>
    <dbReference type="NCBI Taxonomy" id="7227"/>
    <lineage>
        <taxon>Eukaryota</taxon>
        <taxon>Metazoa</taxon>
        <taxon>Ecdysozoa</taxon>
        <taxon>Arthropoda</taxon>
        <taxon>Hexapoda</taxon>
        <taxon>Insecta</taxon>
        <taxon>Pterygota</taxon>
        <taxon>Neoptera</taxon>
        <taxon>Endopterygota</taxon>
        <taxon>Diptera</taxon>
        <taxon>Brachycera</taxon>
        <taxon>Muscomorpha</taxon>
        <taxon>Ephydroidea</taxon>
        <taxon>Drosophilidae</taxon>
        <taxon>Drosophila</taxon>
        <taxon>Sophophora</taxon>
    </lineage>
</organism>
<dbReference type="IntAct" id="Q9VCK9">
    <property type="interactions" value="1"/>
</dbReference>
<feature type="transmembrane region" description="Helical" evidence="2">
    <location>
        <begin position="314"/>
        <end position="338"/>
    </location>
</feature>
<feature type="transmembrane region" description="Helical" evidence="2">
    <location>
        <begin position="446"/>
        <end position="466"/>
    </location>
</feature>
<dbReference type="OrthoDB" id="118951at2759"/>
<reference evidence="5" key="11">
    <citation type="journal article" date="2015" name="G3 (Bethesda)">
        <title>Gene Model Annotations for Drosophila melanogaster: Impact of High-Throughput Data.</title>
        <authorList>
            <consortium name="FlyBase Consortium"/>
            <person name="Matthews B.B."/>
            <person name="Dos Santos G."/>
            <person name="Crosby M.A."/>
            <person name="Emmert D.B."/>
            <person name="St Pierre S.E."/>
            <person name="Gramates L.S."/>
            <person name="Zhou P."/>
            <person name="Schroeder A.J."/>
            <person name="Falls K."/>
            <person name="Strelets V."/>
            <person name="Russo S.M."/>
            <person name="Gelbart W.M."/>
            <person name="null"/>
        </authorList>
    </citation>
    <scope>NUCLEOTIDE SEQUENCE</scope>
</reference>
<dbReference type="GlyGen" id="Q9VCK9">
    <property type="glycosylation" value="1 site"/>
</dbReference>
<dbReference type="BioGRID-ORCS" id="42780">
    <property type="hits" value="0 hits in 1 CRISPR screen"/>
</dbReference>
<dbReference type="UCSC" id="CG10182-RA">
    <property type="organism name" value="d. melanogaster"/>
</dbReference>
<reference evidence="5 8" key="6">
    <citation type="journal article" date="2005" name="PLoS Comput. Biol.">
        <title>Combined evidence annotation of transposable elements in genome sequences.</title>
        <authorList>
            <person name="Quesneville H."/>
            <person name="Bergman C.M."/>
            <person name="Andrieu O."/>
            <person name="Autard D."/>
            <person name="Nouaud D."/>
            <person name="Ashburner M."/>
            <person name="Anxolabehere D."/>
        </authorList>
    </citation>
    <scope>NUCLEOTIDE SEQUENCE [LARGE SCALE GENOMIC DNA]</scope>
    <source>
        <strain evidence="8">Berkeley</strain>
    </source>
</reference>
<dbReference type="HOGENOM" id="CLU_007874_2_2_1"/>
<reference evidence="5" key="15">
    <citation type="submission" date="2024-06" db="EMBL/GenBank/DDBJ databases">
        <title>Drosophila melanogaster release 4 sequence.</title>
        <authorList>
            <consortium name="Berkeley Drosophila Genome Project"/>
            <person name="Celniker S."/>
            <person name="Carlson J."/>
            <person name="Wan K."/>
            <person name="Pfeiffer B."/>
            <person name="Frise E."/>
            <person name="George R."/>
            <person name="Hoskins R."/>
            <person name="Stapleton M."/>
            <person name="Pacleb J."/>
            <person name="Park S."/>
            <person name="Svirskas R."/>
            <person name="Smith E."/>
            <person name="Yu C."/>
            <person name="Rubin G."/>
        </authorList>
    </citation>
    <scope>NUCLEOTIDE SEQUENCE</scope>
</reference>
<evidence type="ECO:0000313" key="7">
    <source>
        <dbReference type="FlyBase" id="FBgn0039091"/>
    </source>
</evidence>
<dbReference type="ExpressionAtlas" id="Q9VCK9">
    <property type="expression patterns" value="baseline and differential"/>
</dbReference>
<gene>
    <name evidence="5" type="primary">Dmel\CG10182</name>
    <name evidence="6" type="synonym">CG10182-RA</name>
    <name evidence="7" type="ORF">CG10182</name>
    <name evidence="5" type="ORF">Dmel_CG10182</name>
</gene>
<dbReference type="FunCoup" id="Q9VCK9">
    <property type="interactions" value="1"/>
</dbReference>
<reference evidence="5" key="7">
    <citation type="submission" date="2006-08" db="EMBL/GenBank/DDBJ databases">
        <authorList>
            <person name="Celniker S."/>
            <person name="Carlson J."/>
            <person name="Wan K."/>
            <person name="Frise E."/>
            <person name="Hoskins R."/>
            <person name="Park S."/>
            <person name="Svirskas R."/>
            <person name="Rubin G."/>
        </authorList>
    </citation>
    <scope>NUCLEOTIDE SEQUENCE</scope>
</reference>
<reference evidence="5 8" key="1">
    <citation type="journal article" date="2000" name="Science">
        <title>The genome sequence of Drosophila melanogaster.</title>
        <authorList>
            <person name="Adams M.D."/>
            <person name="Celniker S.E."/>
            <person name="Holt R.A."/>
            <person name="Evans C.A."/>
            <person name="Gocayne J.D."/>
            <person name="Amanatides P.G."/>
            <person name="Scherer S.E."/>
            <person name="Li P.W."/>
            <person name="Hoskins R.A."/>
            <person name="Galle R.F."/>
            <person name="George R.A."/>
            <person name="Lewis S.E."/>
            <person name="Richards S."/>
            <person name="Ashburner M."/>
            <person name="Henderson S.N."/>
            <person name="Sutton G.G."/>
            <person name="Wortman J.R."/>
            <person name="Yandell M.D."/>
            <person name="Zhang Q."/>
            <person name="Chen L.X."/>
            <person name="Brandon R.C."/>
            <person name="Rogers Y.H."/>
            <person name="Blazej R.G."/>
            <person name="Champe M."/>
            <person name="Pfeiffer B.D."/>
            <person name="Wan K.H."/>
            <person name="Doyle C."/>
            <person name="Baxter E.G."/>
            <person name="Helt G."/>
            <person name="Nelson C.R."/>
            <person name="Gabor G.L."/>
            <person name="Abril J.F."/>
            <person name="Agbayani A."/>
            <person name="An H.J."/>
            <person name="Andrews-Pfannkoch C."/>
            <person name="Baldwin D."/>
            <person name="Ballew R.M."/>
            <person name="Basu A."/>
            <person name="Baxendale J."/>
            <person name="Bayraktaroglu L."/>
            <person name="Beasley E.M."/>
            <person name="Beeson K.Y."/>
            <person name="Benos P.V."/>
            <person name="Berman B.P."/>
            <person name="Bhandari D."/>
            <person name="Bolshakov S."/>
            <person name="Borkova D."/>
            <person name="Botchan M.R."/>
            <person name="Bouck J."/>
            <person name="Brokstein P."/>
            <person name="Brottier P."/>
            <person name="Burtis K.C."/>
            <person name="Busam D.A."/>
            <person name="Butler H."/>
            <person name="Cadieu E."/>
            <person name="Center A."/>
            <person name="Chandra I."/>
            <person name="Cherry J.M."/>
            <person name="Cawley S."/>
            <person name="Dahlke C."/>
            <person name="Davenport L.B."/>
            <person name="Davies P."/>
            <person name="de Pablos B."/>
            <person name="Delcher A."/>
            <person name="Deng Z."/>
            <person name="Mays A.D."/>
            <person name="Dew I."/>
            <person name="Dietz S.M."/>
            <person name="Dodson K."/>
            <person name="Doup L.E."/>
            <person name="Downes M."/>
            <person name="Dugan-Rocha S."/>
            <person name="Dunkov B.C."/>
            <person name="Dunn P."/>
            <person name="Durbin K.J."/>
            <person name="Evangelista C.C."/>
            <person name="Ferraz C."/>
            <person name="Ferriera S."/>
            <person name="Fleischmann W."/>
            <person name="Fosler C."/>
            <person name="Gabrielian A.E."/>
            <person name="Garg N.S."/>
            <person name="Gelbart W.M."/>
            <person name="Glasser K."/>
            <person name="Glodek A."/>
            <person name="Gong F."/>
            <person name="Gorrell J.H."/>
            <person name="Gu Z."/>
            <person name="Guan P."/>
            <person name="Harris M."/>
            <person name="Harris N.L."/>
            <person name="Harvey D."/>
            <person name="Heiman T.J."/>
            <person name="Hernandez J.R."/>
            <person name="Houck J."/>
            <person name="Hostin D."/>
            <person name="Houston K.A."/>
            <person name="Howland T.J."/>
            <person name="Wei M.H."/>
            <person name="Ibegwam C."/>
            <person name="Jalali M."/>
            <person name="Kalush F."/>
            <person name="Karpen G.H."/>
            <person name="Ke Z."/>
            <person name="Kennison J.A."/>
            <person name="Ketchum K.A."/>
            <person name="Kimmel B.E."/>
            <person name="Kodira C.D."/>
            <person name="Kraft C."/>
            <person name="Kravitz S."/>
            <person name="Kulp D."/>
            <person name="Lai Z."/>
            <person name="Lasko P."/>
            <person name="Lei Y."/>
            <person name="Levitsky A.A."/>
            <person name="Li J."/>
            <person name="Li Z."/>
            <person name="Liang Y."/>
            <person name="Lin X."/>
            <person name="Liu X."/>
            <person name="Mattei B."/>
            <person name="McIntosh T.C."/>
            <person name="McLeod M.P."/>
            <person name="McPherson D."/>
            <person name="Merkulov G."/>
            <person name="Milshina N.V."/>
            <person name="Mobarry C."/>
            <person name="Morris J."/>
            <person name="Moshrefi A."/>
            <person name="Mount S.M."/>
            <person name="Moy M."/>
            <person name="Murphy B."/>
            <person name="Murphy L."/>
            <person name="Muzny D.M."/>
            <person name="Nelson D.L."/>
            <person name="Nelson D.R."/>
            <person name="Nelson K.A."/>
            <person name="Nixon K."/>
            <person name="Nusskern D.R."/>
            <person name="Pacleb J.M."/>
            <person name="Palazzolo M."/>
            <person name="Pittman G.S."/>
            <person name="Pan S."/>
            <person name="Pollard J."/>
            <person name="Puri V."/>
            <person name="Reese M.G."/>
            <person name="Reinert K."/>
            <person name="Remington K."/>
            <person name="Saunders R.D."/>
            <person name="Scheeler F."/>
            <person name="Shen H."/>
            <person name="Shue B.C."/>
            <person name="Siden-Kiamos I."/>
            <person name="Simpson M."/>
            <person name="Skupski M.P."/>
            <person name="Smith T."/>
            <person name="Spier E."/>
            <person name="Spradling A.C."/>
            <person name="Stapleton M."/>
            <person name="Strong R."/>
            <person name="Sun E."/>
            <person name="Svirskas R."/>
            <person name="Tector C."/>
            <person name="Turner R."/>
            <person name="Venter E."/>
            <person name="Wang A.H."/>
            <person name="Wang X."/>
            <person name="Wang Z.Y."/>
            <person name="Wassarman D.A."/>
            <person name="Weinstock G.M."/>
            <person name="Weissenbach J."/>
            <person name="Williams S.M."/>
            <person name="WoodageT"/>
            <person name="Worley K.C."/>
            <person name="Wu D."/>
            <person name="Yang S."/>
            <person name="Yao Q.A."/>
            <person name="Ye J."/>
            <person name="Yeh R.F."/>
            <person name="Zaveri J.S."/>
            <person name="Zhan M."/>
            <person name="Zhang G."/>
            <person name="Zhao Q."/>
            <person name="Zheng L."/>
            <person name="Zheng X.H."/>
            <person name="Zhong F.N."/>
            <person name="Zhong W."/>
            <person name="Zhou X."/>
            <person name="Zhu S."/>
            <person name="Zhu X."/>
            <person name="Smith H.O."/>
            <person name="Gibbs R.A."/>
            <person name="Myers E.W."/>
            <person name="Rubin G.M."/>
            <person name="Venter J.C."/>
        </authorList>
    </citation>
    <scope>NUCLEOTIDE SEQUENCE [LARGE SCALE GENOMIC DNA]</scope>
    <source>
        <strain evidence="8">Berkeley</strain>
    </source>
</reference>
<keyword evidence="2" id="KW-1133">Transmembrane helix</keyword>
<proteinExistence type="evidence at transcript level"/>
<dbReference type="Proteomes" id="UP000000803">
    <property type="component" value="Chromosome 3R"/>
</dbReference>
<dbReference type="SMART" id="SM00703">
    <property type="entry name" value="NRF"/>
    <property type="match status" value="1"/>
</dbReference>
<reference evidence="8" key="4">
    <citation type="journal article" date="2002" name="Genome Biol.">
        <title>The transposable elements of the Drosophila melanogaster euchromatin: a genomics perspective.</title>
        <authorList>
            <person name="Kaminker J.S."/>
            <person name="Bergman C.M."/>
            <person name="Kronmiller B."/>
            <person name="Carlson J."/>
            <person name="Svirskas R."/>
            <person name="Patel S."/>
            <person name="Frise E."/>
            <person name="Wheeler D.A."/>
            <person name="Lewis S.E."/>
            <person name="Rubin G.M."/>
            <person name="Ashburner M."/>
            <person name="Celniker S.E."/>
        </authorList>
    </citation>
    <scope>NUCLEOTIDE SEQUENCE [LARGE SCALE GENOMIC DNA]</scope>
    <source>
        <strain evidence="8">Berkeley</strain>
    </source>
</reference>
<reference evidence="8" key="3">
    <citation type="journal article" date="2002" name="Genome Biol.">
        <title>Annotation of the Drosophila melanogaster euchromatic genome: a systematic review.</title>
        <authorList>
            <person name="Misra S."/>
            <person name="Crosby M.A."/>
            <person name="Mungall C.J."/>
            <person name="Matthews B.B."/>
            <person name="Campbell K.S."/>
            <person name="Hradecky P."/>
            <person name="Huang Y."/>
            <person name="Kaminker J.S."/>
            <person name="Millburn G.H."/>
            <person name="Prochnik S.E."/>
            <person name="Smith C.D."/>
            <person name="Tupy J.L."/>
            <person name="Whitfied E.J."/>
            <person name="Bayraktaroglu L."/>
            <person name="Berman B.P."/>
            <person name="Bettencourt B.R."/>
            <person name="Celniker S.E."/>
            <person name="de Grey A.D."/>
            <person name="Drysdale R.A."/>
            <person name="Harris N.L."/>
            <person name="Richter J."/>
            <person name="Russo S."/>
            <person name="Schroeder A.J."/>
            <person name="Shu S.Q."/>
            <person name="Stapleton M."/>
            <person name="Yamada C."/>
            <person name="Ashburner M."/>
            <person name="Gelbart W.M."/>
            <person name="Rubin G.M."/>
            <person name="Lewis S.E."/>
        </authorList>
    </citation>
    <scope>GENOME REANNOTATION</scope>
    <source>
        <strain evidence="8">Berkeley</strain>
    </source>
</reference>
<dbReference type="PANTHER" id="PTHR11161:SF0">
    <property type="entry name" value="O-ACYLTRANSFERASE LIKE PROTEIN"/>
    <property type="match status" value="1"/>
</dbReference>
<feature type="domain" description="Nose resistant-to-fluoxetine protein N-terminal" evidence="4">
    <location>
        <begin position="67"/>
        <end position="199"/>
    </location>
</feature>
<dbReference type="STRING" id="7227.FBpp0083876"/>
<dbReference type="VEuPathDB" id="VectorBase:FBgn0039091"/>
<reference evidence="5" key="13">
    <citation type="journal article" date="2015" name="Genome Res.">
        <title>The Release 6 reference sequence of the Drosophila melanogaster genome.</title>
        <authorList>
            <person name="Hoskins R.A."/>
            <person name="Carlson J.W."/>
            <person name="Wan K.H."/>
            <person name="Park S."/>
            <person name="Mendez I."/>
            <person name="Galle S.E."/>
            <person name="Booth B.W."/>
            <person name="Pfeiffer B.D."/>
            <person name="George R.A."/>
            <person name="Svirskas R."/>
            <person name="Krzywinski M."/>
            <person name="Schein J."/>
            <person name="Accardo M.C."/>
            <person name="Damia E."/>
            <person name="Messina G."/>
            <person name="Mendez-Lago M."/>
            <person name="de Pablos B."/>
            <person name="Demakova O.V."/>
            <person name="Andreyeva E.N."/>
            <person name="Boldyreva L.V."/>
            <person name="Marra M."/>
            <person name="Carvalho A.B."/>
            <person name="Dimitri P."/>
            <person name="Villasante A."/>
            <person name="Zhimulev I.F."/>
            <person name="Rubin G.M."/>
            <person name="Karpen G.H."/>
            <person name="Celniker S.E."/>
        </authorList>
    </citation>
    <scope>NUCLEOTIDE SEQUENCE</scope>
</reference>
<evidence type="ECO:0000313" key="5">
    <source>
        <dbReference type="EMBL" id="AAF56149.2"/>
    </source>
</evidence>
<dbReference type="Pfam" id="PF01757">
    <property type="entry name" value="Acyl_transf_3"/>
    <property type="match status" value="1"/>
</dbReference>
<feature type="region of interest" description="Disordered" evidence="1">
    <location>
        <begin position="673"/>
        <end position="699"/>
    </location>
</feature>
<name>Q9VCK9_DROME</name>
<dbReference type="FlyBase" id="FBgn0039091">
    <property type="gene designation" value="CG10182"/>
</dbReference>
<reference evidence="6" key="10">
    <citation type="submission" date="2009-01" db="EMBL/GenBank/DDBJ databases">
        <authorList>
            <person name="Carlson J."/>
            <person name="Booth B."/>
            <person name="Frise E."/>
            <person name="Park S."/>
            <person name="Wan K."/>
            <person name="Yu C."/>
            <person name="Celniker S."/>
        </authorList>
    </citation>
    <scope>NUCLEOTIDE SEQUENCE</scope>
    <source>
        <strain evidence="6">Berkeley</strain>
    </source>
</reference>
<feature type="transmembrane region" description="Helical" evidence="2">
    <location>
        <begin position="562"/>
        <end position="580"/>
    </location>
</feature>
<feature type="transmembrane region" description="Helical" evidence="2">
    <location>
        <begin position="518"/>
        <end position="542"/>
    </location>
</feature>
<reference evidence="5" key="14">
    <citation type="submission" date="2023-12" db="EMBL/GenBank/DDBJ databases">
        <authorList>
            <consortium name="FlyBase"/>
        </authorList>
    </citation>
    <scope>NUCLEOTIDE SEQUENCE</scope>
</reference>
<keyword evidence="2" id="KW-0812">Transmembrane</keyword>
<dbReference type="OMA" id="TIMLNFW"/>
<evidence type="ECO:0000256" key="1">
    <source>
        <dbReference type="SAM" id="MobiDB-lite"/>
    </source>
</evidence>
<dbReference type="GO" id="GO:0016747">
    <property type="term" value="F:acyltransferase activity, transferring groups other than amino-acyl groups"/>
    <property type="evidence" value="ECO:0007669"/>
    <property type="project" value="InterPro"/>
</dbReference>
<feature type="chain" id="PRO_5015100121" evidence="3">
    <location>
        <begin position="19"/>
        <end position="699"/>
    </location>
</feature>
<keyword evidence="5" id="KW-0012">Acyltransferase</keyword>
<evidence type="ECO:0000313" key="6">
    <source>
        <dbReference type="EMBL" id="ACM16755.1"/>
    </source>
</evidence>
<reference evidence="5 8" key="9">
    <citation type="journal article" date="2007" name="Science">
        <title>Sequence finishing and mapping of Drosophila melanogaster heterochromatin.</title>
        <authorList>
            <person name="Hoskins R.A."/>
            <person name="Carlson J.W."/>
            <person name="Kennedy C."/>
            <person name="Acevedo D."/>
            <person name="Evans-Holm M."/>
            <person name="Frise E."/>
            <person name="Wan K.H."/>
            <person name="Park S."/>
            <person name="Mendez-Lago M."/>
            <person name="Rossi F."/>
            <person name="Villasante A."/>
            <person name="Dimitri P."/>
            <person name="Karpen G.H."/>
            <person name="Celniker S.E."/>
        </authorList>
    </citation>
    <scope>NUCLEOTIDE SEQUENCE [LARGE SCALE GENOMIC DNA]</scope>
    <source>
        <strain evidence="8">Berkeley</strain>
    </source>
</reference>
<evidence type="ECO:0000259" key="4">
    <source>
        <dbReference type="SMART" id="SM00703"/>
    </source>
</evidence>
<dbReference type="DNASU" id="42780"/>
<dbReference type="Pfam" id="PF20146">
    <property type="entry name" value="NRF"/>
    <property type="match status" value="1"/>
</dbReference>
<dbReference type="EMBL" id="BT058034">
    <property type="protein sequence ID" value="ACM16755.1"/>
    <property type="molecule type" value="mRNA"/>
</dbReference>
<accession>Q9VCK9</accession>
<feature type="transmembrane region" description="Helical" evidence="2">
    <location>
        <begin position="280"/>
        <end position="302"/>
    </location>
</feature>
<feature type="transmembrane region" description="Helical" evidence="2">
    <location>
        <begin position="419"/>
        <end position="439"/>
    </location>
</feature>
<protein>
    <submittedName>
        <fullName evidence="6">RE58966p</fullName>
    </submittedName>
</protein>
<keyword evidence="3" id="KW-0732">Signal</keyword>
<evidence type="ECO:0000256" key="2">
    <source>
        <dbReference type="SAM" id="Phobius"/>
    </source>
</evidence>
<feature type="transmembrane region" description="Helical" evidence="2">
    <location>
        <begin position="486"/>
        <end position="506"/>
    </location>
</feature>
<dbReference type="EMBL" id="AE014297">
    <property type="protein sequence ID" value="AAF56149.2"/>
    <property type="molecule type" value="Genomic_DNA"/>
</dbReference>
<feature type="transmembrane region" description="Helical" evidence="2">
    <location>
        <begin position="629"/>
        <end position="651"/>
    </location>
</feature>
<reference evidence="8" key="2">
    <citation type="journal article" date="2002" name="Genome Biol.">
        <title>Finishing a whole-genome shotgun: release 3 of the Drosophila melanogaster euchromatic genome sequence.</title>
        <authorList>
            <person name="Celniker S.E."/>
            <person name="Wheeler D.A."/>
            <person name="Kronmiller B."/>
            <person name="Carlson J.W."/>
            <person name="Halpern A."/>
            <person name="Patel S."/>
            <person name="Adams M."/>
            <person name="Champe M."/>
            <person name="Dugan S.P."/>
            <person name="Frise E."/>
            <person name="Hodgson A."/>
            <person name="George R.A."/>
            <person name="Hoskins R.A."/>
            <person name="Laverty T."/>
            <person name="Muzny D.M."/>
            <person name="Nelson C.R."/>
            <person name="Pacleb J.M."/>
            <person name="Park S."/>
            <person name="Pfeiffer B.D."/>
            <person name="Richards S."/>
            <person name="Sodergren E.J."/>
            <person name="Svirskas R."/>
            <person name="Tabor P.E."/>
            <person name="Wan K."/>
            <person name="Stapleton M."/>
            <person name="Sutton G.G."/>
            <person name="Venter C."/>
            <person name="Weinstock G."/>
            <person name="Scherer S.E."/>
            <person name="Myers E.W."/>
            <person name="Gibbs R.A."/>
            <person name="Rubin G.M."/>
        </authorList>
    </citation>
    <scope>NUCLEOTIDE SEQUENCE [LARGE SCALE GENOMIC DNA]</scope>
    <source>
        <strain evidence="8">Berkeley</strain>
    </source>
</reference>